<comment type="similarity">
    <text evidence="2">Belongs to the AB hydrolase superfamily. Epoxide hydrolase family.</text>
</comment>
<dbReference type="Proteomes" id="UP001337655">
    <property type="component" value="Unassembled WGS sequence"/>
</dbReference>
<dbReference type="GO" id="GO:0016787">
    <property type="term" value="F:hydrolase activity"/>
    <property type="evidence" value="ECO:0007669"/>
    <property type="project" value="UniProtKB-KW"/>
</dbReference>
<accession>A0AAV9PAR5</accession>
<dbReference type="GeneID" id="89926322"/>
<proteinExistence type="inferred from homology"/>
<name>A0AAV9PAR5_9PEZI</name>
<protein>
    <recommendedName>
        <fullName evidence="3">AB hydrolase-1 domain-containing protein</fullName>
    </recommendedName>
</protein>
<dbReference type="Pfam" id="PF00561">
    <property type="entry name" value="Abhydrolase_1"/>
    <property type="match status" value="1"/>
</dbReference>
<evidence type="ECO:0000256" key="2">
    <source>
        <dbReference type="ARBA" id="ARBA00038334"/>
    </source>
</evidence>
<dbReference type="AlphaFoldDB" id="A0AAV9PAR5"/>
<keyword evidence="1" id="KW-0378">Hydrolase</keyword>
<dbReference type="InterPro" id="IPR000639">
    <property type="entry name" value="Epox_hydrolase-like"/>
</dbReference>
<reference evidence="4 5" key="1">
    <citation type="submission" date="2023-08" db="EMBL/GenBank/DDBJ databases">
        <title>Black Yeasts Isolated from many extreme environments.</title>
        <authorList>
            <person name="Coleine C."/>
            <person name="Stajich J.E."/>
            <person name="Selbmann L."/>
        </authorList>
    </citation>
    <scope>NUCLEOTIDE SEQUENCE [LARGE SCALE GENOMIC DNA]</scope>
    <source>
        <strain evidence="4 5">CCFEE 5935</strain>
    </source>
</reference>
<evidence type="ECO:0000256" key="1">
    <source>
        <dbReference type="ARBA" id="ARBA00022801"/>
    </source>
</evidence>
<evidence type="ECO:0000259" key="3">
    <source>
        <dbReference type="Pfam" id="PF00561"/>
    </source>
</evidence>
<keyword evidence="5" id="KW-1185">Reference proteome</keyword>
<sequence length="333" mass="37481">MDLLQEKHIHTSRGFHYRYYVSPTSSSPYTLLPCHGFPDSASLYQFIVPTLLKTGLKLIIPDLLGYGGTSKPTDPAQYEWSLMSRDLVEVLAAESVSSNIIPLGHDWGAAMVQCFYMLHKPLCAGLINLNVALMPPRSEPFNLDAANAHTEKTLGYPIFAYWNLFLPEEGVKLIESQLESMWYVLHGDADDWMEKMWCTHGGMKEFLEQDRRDVPLKRLPDGDRLMREWIAEKKAGGLMAPTCWYRAVAGGHQDEMDRKLSEKGAALVEHPCLFVGCSGDLVCRVDAIEGPKRDGLVPDCTVRVVESGHWCLYEKPEEVGSVVVEWLVKKGYC</sequence>
<feature type="domain" description="AB hydrolase-1" evidence="3">
    <location>
        <begin position="30"/>
        <end position="139"/>
    </location>
</feature>
<evidence type="ECO:0000313" key="5">
    <source>
        <dbReference type="Proteomes" id="UP001337655"/>
    </source>
</evidence>
<dbReference type="RefSeq" id="XP_064659589.1">
    <property type="nucleotide sequence ID" value="XM_064802228.1"/>
</dbReference>
<evidence type="ECO:0000313" key="4">
    <source>
        <dbReference type="EMBL" id="KAK5170391.1"/>
    </source>
</evidence>
<dbReference type="InterPro" id="IPR000073">
    <property type="entry name" value="AB_hydrolase_1"/>
</dbReference>
<comment type="caution">
    <text evidence="4">The sequence shown here is derived from an EMBL/GenBank/DDBJ whole genome shotgun (WGS) entry which is preliminary data.</text>
</comment>
<dbReference type="SUPFAM" id="SSF53474">
    <property type="entry name" value="alpha/beta-Hydrolases"/>
    <property type="match status" value="1"/>
</dbReference>
<dbReference type="PANTHER" id="PTHR43329">
    <property type="entry name" value="EPOXIDE HYDROLASE"/>
    <property type="match status" value="1"/>
</dbReference>
<organism evidence="4 5">
    <name type="scientific">Saxophila tyrrhenica</name>
    <dbReference type="NCBI Taxonomy" id="1690608"/>
    <lineage>
        <taxon>Eukaryota</taxon>
        <taxon>Fungi</taxon>
        <taxon>Dikarya</taxon>
        <taxon>Ascomycota</taxon>
        <taxon>Pezizomycotina</taxon>
        <taxon>Dothideomycetes</taxon>
        <taxon>Dothideomycetidae</taxon>
        <taxon>Mycosphaerellales</taxon>
        <taxon>Extremaceae</taxon>
        <taxon>Saxophila</taxon>
    </lineage>
</organism>
<dbReference type="EMBL" id="JAVRRT010000007">
    <property type="protein sequence ID" value="KAK5170391.1"/>
    <property type="molecule type" value="Genomic_DNA"/>
</dbReference>
<dbReference type="Gene3D" id="3.40.50.1820">
    <property type="entry name" value="alpha/beta hydrolase"/>
    <property type="match status" value="1"/>
</dbReference>
<gene>
    <name evidence="4" type="ORF">LTR77_004978</name>
</gene>
<dbReference type="InterPro" id="IPR029058">
    <property type="entry name" value="AB_hydrolase_fold"/>
</dbReference>
<dbReference type="PRINTS" id="PR00412">
    <property type="entry name" value="EPOXHYDRLASE"/>
</dbReference>